<keyword evidence="1" id="KW-0175">Coiled coil</keyword>
<protein>
    <submittedName>
        <fullName evidence="4">Uncharacterized protein</fullName>
    </submittedName>
</protein>
<feature type="coiled-coil region" evidence="1">
    <location>
        <begin position="90"/>
        <end position="159"/>
    </location>
</feature>
<organism evidence="4">
    <name type="scientific">Trichodesmium erythraeum (strain IMS101)</name>
    <dbReference type="NCBI Taxonomy" id="203124"/>
    <lineage>
        <taxon>Bacteria</taxon>
        <taxon>Bacillati</taxon>
        <taxon>Cyanobacteriota</taxon>
        <taxon>Cyanophyceae</taxon>
        <taxon>Oscillatoriophycideae</taxon>
        <taxon>Oscillatoriales</taxon>
        <taxon>Microcoleaceae</taxon>
        <taxon>Trichodesmium</taxon>
    </lineage>
</organism>
<accession>Q10W69</accession>
<feature type="transmembrane region" description="Helical" evidence="3">
    <location>
        <begin position="6"/>
        <end position="28"/>
    </location>
</feature>
<reference evidence="4" key="1">
    <citation type="submission" date="2006-06" db="EMBL/GenBank/DDBJ databases">
        <title>Complete sequence of Trichodesmium erythraeum IMS101.</title>
        <authorList>
            <consortium name="US DOE Joint Genome Institute"/>
            <person name="Copeland A."/>
            <person name="Lucas S."/>
            <person name="Lapidus A."/>
            <person name="Barry K."/>
            <person name="Detter J.C."/>
            <person name="Glavina del Rio T."/>
            <person name="Hammon N."/>
            <person name="Israni S."/>
            <person name="Dalin E."/>
            <person name="Tice H."/>
            <person name="Pitluck S."/>
            <person name="Kiss H."/>
            <person name="Munk A.C."/>
            <person name="Brettin T."/>
            <person name="Bruce D."/>
            <person name="Han C."/>
            <person name="Tapia R."/>
            <person name="Gilna P."/>
            <person name="Schmutz J."/>
            <person name="Larimer F."/>
            <person name="Land M."/>
            <person name="Hauser L."/>
            <person name="Kyrpides N."/>
            <person name="Kim E."/>
            <person name="Richardson P."/>
        </authorList>
    </citation>
    <scope>NUCLEOTIDE SEQUENCE [LARGE SCALE GENOMIC DNA]</scope>
    <source>
        <strain evidence="4">IMS101</strain>
    </source>
</reference>
<dbReference type="EMBL" id="CP000393">
    <property type="protein sequence ID" value="ABG53505.1"/>
    <property type="molecule type" value="Genomic_DNA"/>
</dbReference>
<dbReference type="RefSeq" id="WP_011613827.1">
    <property type="nucleotide sequence ID" value="NC_008312.1"/>
</dbReference>
<dbReference type="HOGENOM" id="CLU_1065352_0_0_3"/>
<evidence type="ECO:0000313" key="4">
    <source>
        <dbReference type="EMBL" id="ABG53505.1"/>
    </source>
</evidence>
<dbReference type="AlphaFoldDB" id="Q10W69"/>
<feature type="compositionally biased region" description="Pro residues" evidence="2">
    <location>
        <begin position="67"/>
        <end position="77"/>
    </location>
</feature>
<feature type="compositionally biased region" description="Low complexity" evidence="2">
    <location>
        <begin position="49"/>
        <end position="66"/>
    </location>
</feature>
<dbReference type="OrthoDB" id="460205at2"/>
<dbReference type="KEGG" id="ter:Tery_4524"/>
<keyword evidence="3" id="KW-1133">Transmembrane helix</keyword>
<evidence type="ECO:0000256" key="2">
    <source>
        <dbReference type="SAM" id="MobiDB-lite"/>
    </source>
</evidence>
<gene>
    <name evidence="4" type="ordered locus">Tery_4524</name>
</gene>
<keyword evidence="3" id="KW-0472">Membrane</keyword>
<keyword evidence="3" id="KW-0812">Transmembrane</keyword>
<name>Q10W69_TRIEI</name>
<proteinExistence type="predicted"/>
<feature type="region of interest" description="Disordered" evidence="2">
    <location>
        <begin position="49"/>
        <end position="83"/>
    </location>
</feature>
<evidence type="ECO:0000256" key="3">
    <source>
        <dbReference type="SAM" id="Phobius"/>
    </source>
</evidence>
<feature type="transmembrane region" description="Helical" evidence="3">
    <location>
        <begin position="188"/>
        <end position="216"/>
    </location>
</feature>
<dbReference type="eggNOG" id="ENOG5032U7E">
    <property type="taxonomic scope" value="Bacteria"/>
</dbReference>
<evidence type="ECO:0000256" key="1">
    <source>
        <dbReference type="SAM" id="Coils"/>
    </source>
</evidence>
<sequence length="261" mass="29752">MNQTVAFIIGCVLTGVLIVLLLMGWMVFGKSSPDEQMNLQIPSPLPSVTFSSPPKVSPSPLVSTLPQPLPLPPPPISIPSTPNFKDYRLEQEIRNQSEQQRSAYDQLKTQIQQQLLDTRQLKTQLEQQWGEIQQLRLQQDQLRLENDRLLVQVQQQERLISGLSLQQGIDSYNRRSSNSSPSYLEKGLLWFIAGIILAVLLLGGGIILIGMIILFAQPQRRTSYNNKTTTQNINVPWEYTIHDQKPTKFLPPYIDRNKRIK</sequence>